<dbReference type="SUPFAM" id="SSF53756">
    <property type="entry name" value="UDP-Glycosyltransferase/glycogen phosphorylase"/>
    <property type="match status" value="1"/>
</dbReference>
<sequence>MKILIYSPLFYPSIGGLETIISTLAHEFIYQGHEVKLISQTPATDSKQFPFEVIRQPSKKQLLQLTHWCEIYFQGCVSLKGIWPLIFIPRPLIITHQTWYCRTDGSESWQDYLKKFITRFATNISVSHAIAQALPTQSTVIPNSYRENIFYEIPGVTRNQELVFLGRLVSDKGANLLLEALAQLKSKGLTPQLTIIGTGPEESKLIQQTKDLEISDQVTFAGVKLEHELAKLLNTHQIMVVPSLWDEPFGIVALEGIACGCVVVGSEGGGLKDAIGPCGVTFANSNVEQLTKSLFNLLTNSEQLITYRERAKSHLARHSSKAVAKTYLDVLQDSIK</sequence>
<dbReference type="EMBL" id="LJOY01000061">
    <property type="protein sequence ID" value="OBQ22609.1"/>
    <property type="molecule type" value="Genomic_DNA"/>
</dbReference>
<evidence type="ECO:0000313" key="3">
    <source>
        <dbReference type="Proteomes" id="UP000092382"/>
    </source>
</evidence>
<dbReference type="PATRIC" id="fig|1710894.3.peg.1675"/>
<protein>
    <submittedName>
        <fullName evidence="2">Glycosyl transferase family 1</fullName>
    </submittedName>
</protein>
<gene>
    <name evidence="2" type="ORF">AN481_15515</name>
</gene>
<dbReference type="Pfam" id="PF00534">
    <property type="entry name" value="Glycos_transf_1"/>
    <property type="match status" value="1"/>
</dbReference>
<dbReference type="Proteomes" id="UP000092382">
    <property type="component" value="Unassembled WGS sequence"/>
</dbReference>
<dbReference type="AlphaFoldDB" id="A0A1B7VPX5"/>
<dbReference type="STRING" id="1803587.GCA_001593825_03754"/>
<proteinExistence type="predicted"/>
<dbReference type="CDD" id="cd03801">
    <property type="entry name" value="GT4_PimA-like"/>
    <property type="match status" value="1"/>
</dbReference>
<dbReference type="Gene3D" id="3.40.50.2000">
    <property type="entry name" value="Glycogen Phosphorylase B"/>
    <property type="match status" value="2"/>
</dbReference>
<name>A0A1B7VPX5_APHFL</name>
<evidence type="ECO:0000313" key="2">
    <source>
        <dbReference type="EMBL" id="OBQ22609.1"/>
    </source>
</evidence>
<reference evidence="2 3" key="1">
    <citation type="submission" date="2015-09" db="EMBL/GenBank/DDBJ databases">
        <title>Whole genome shotgun sequence assembly of Aphanizomenon flos-aquae UKL13.</title>
        <authorList>
            <person name="Driscoll C."/>
        </authorList>
    </citation>
    <scope>NUCLEOTIDE SEQUENCE [LARGE SCALE GENOMIC DNA]</scope>
    <source>
        <strain evidence="2">MDT13</strain>
    </source>
</reference>
<keyword evidence="2" id="KW-0808">Transferase</keyword>
<dbReference type="GO" id="GO:0016757">
    <property type="term" value="F:glycosyltransferase activity"/>
    <property type="evidence" value="ECO:0007669"/>
    <property type="project" value="InterPro"/>
</dbReference>
<accession>A0A1B7VPX5</accession>
<dbReference type="InterPro" id="IPR001296">
    <property type="entry name" value="Glyco_trans_1"/>
</dbReference>
<organism evidence="2 3">
    <name type="scientific">Aphanizomenon flos-aquae LD13</name>
    <dbReference type="NCBI Taxonomy" id="1710894"/>
    <lineage>
        <taxon>Bacteria</taxon>
        <taxon>Bacillati</taxon>
        <taxon>Cyanobacteriota</taxon>
        <taxon>Cyanophyceae</taxon>
        <taxon>Nostocales</taxon>
        <taxon>Aphanizomenonaceae</taxon>
        <taxon>Aphanizomenon</taxon>
    </lineage>
</organism>
<evidence type="ECO:0000259" key="1">
    <source>
        <dbReference type="Pfam" id="PF00534"/>
    </source>
</evidence>
<comment type="caution">
    <text evidence="2">The sequence shown here is derived from an EMBL/GenBank/DDBJ whole genome shotgun (WGS) entry which is preliminary data.</text>
</comment>
<feature type="domain" description="Glycosyl transferase family 1" evidence="1">
    <location>
        <begin position="158"/>
        <end position="312"/>
    </location>
</feature>
<dbReference type="PANTHER" id="PTHR12526">
    <property type="entry name" value="GLYCOSYLTRANSFERASE"/>
    <property type="match status" value="1"/>
</dbReference>